<protein>
    <submittedName>
        <fullName evidence="1">Uncharacterized protein</fullName>
    </submittedName>
</protein>
<gene>
    <name evidence="1" type="ORF">XENOCAPTIV_026400</name>
</gene>
<organism evidence="1 2">
    <name type="scientific">Xenoophorus captivus</name>
    <dbReference type="NCBI Taxonomy" id="1517983"/>
    <lineage>
        <taxon>Eukaryota</taxon>
        <taxon>Metazoa</taxon>
        <taxon>Chordata</taxon>
        <taxon>Craniata</taxon>
        <taxon>Vertebrata</taxon>
        <taxon>Euteleostomi</taxon>
        <taxon>Actinopterygii</taxon>
        <taxon>Neopterygii</taxon>
        <taxon>Teleostei</taxon>
        <taxon>Neoteleostei</taxon>
        <taxon>Acanthomorphata</taxon>
        <taxon>Ovalentaria</taxon>
        <taxon>Atherinomorphae</taxon>
        <taxon>Cyprinodontiformes</taxon>
        <taxon>Goodeidae</taxon>
        <taxon>Xenoophorus</taxon>
    </lineage>
</organism>
<name>A0ABV0RLY9_9TELE</name>
<dbReference type="EMBL" id="JAHRIN010051068">
    <property type="protein sequence ID" value="MEQ2209191.1"/>
    <property type="molecule type" value="Genomic_DNA"/>
</dbReference>
<keyword evidence="2" id="KW-1185">Reference proteome</keyword>
<evidence type="ECO:0000313" key="1">
    <source>
        <dbReference type="EMBL" id="MEQ2209191.1"/>
    </source>
</evidence>
<sequence>MQVDYRGDLFFNGFFCVQSPSILYNLAVWLVENLEGPVGPSARSTLLVKAVEDCFLGRHFIFGIK</sequence>
<proteinExistence type="predicted"/>
<comment type="caution">
    <text evidence="1">The sequence shown here is derived from an EMBL/GenBank/DDBJ whole genome shotgun (WGS) entry which is preliminary data.</text>
</comment>
<feature type="non-terminal residue" evidence="1">
    <location>
        <position position="65"/>
    </location>
</feature>
<dbReference type="Proteomes" id="UP001434883">
    <property type="component" value="Unassembled WGS sequence"/>
</dbReference>
<reference evidence="1 2" key="1">
    <citation type="submission" date="2021-06" db="EMBL/GenBank/DDBJ databases">
        <authorList>
            <person name="Palmer J.M."/>
        </authorList>
    </citation>
    <scope>NUCLEOTIDE SEQUENCE [LARGE SCALE GENOMIC DNA]</scope>
    <source>
        <strain evidence="1 2">XC_2019</strain>
        <tissue evidence="1">Muscle</tissue>
    </source>
</reference>
<evidence type="ECO:0000313" key="2">
    <source>
        <dbReference type="Proteomes" id="UP001434883"/>
    </source>
</evidence>
<accession>A0ABV0RLY9</accession>